<keyword evidence="1" id="KW-0472">Membrane</keyword>
<dbReference type="STRING" id="1856638.A9Q68_03645"/>
<dbReference type="AlphaFoldDB" id="A0A1L8MPK1"/>
<evidence type="ECO:0000313" key="4">
    <source>
        <dbReference type="Proteomes" id="UP000182015"/>
    </source>
</evidence>
<protein>
    <recommendedName>
        <fullName evidence="5">Prealbumin-like fold domain-containing protein</fullName>
    </recommendedName>
</protein>
<keyword evidence="4" id="KW-1185">Reference proteome</keyword>
<dbReference type="Proteomes" id="UP000182015">
    <property type="component" value="Unassembled WGS sequence"/>
</dbReference>
<evidence type="ECO:0008006" key="5">
    <source>
        <dbReference type="Google" id="ProtNLM"/>
    </source>
</evidence>
<feature type="chain" id="PRO_5009878405" description="Prealbumin-like fold domain-containing protein" evidence="2">
    <location>
        <begin position="26"/>
        <end position="596"/>
    </location>
</feature>
<keyword evidence="1" id="KW-1133">Transmembrane helix</keyword>
<evidence type="ECO:0000256" key="2">
    <source>
        <dbReference type="SAM" id="SignalP"/>
    </source>
</evidence>
<dbReference type="RefSeq" id="WP_071793334.1">
    <property type="nucleotide sequence ID" value="NZ_LZDD01000001.1"/>
</dbReference>
<name>A0A1L8MPK1_9STRE</name>
<evidence type="ECO:0000313" key="3">
    <source>
        <dbReference type="EMBL" id="OJF72652.1"/>
    </source>
</evidence>
<feature type="transmembrane region" description="Helical" evidence="1">
    <location>
        <begin position="565"/>
        <end position="587"/>
    </location>
</feature>
<feature type="signal peptide" evidence="2">
    <location>
        <begin position="1"/>
        <end position="25"/>
    </location>
</feature>
<gene>
    <name evidence="3" type="ORF">A9Q68_03645</name>
</gene>
<keyword evidence="2" id="KW-0732">Signal</keyword>
<proteinExistence type="predicted"/>
<accession>A0A1L8MPK1</accession>
<comment type="caution">
    <text evidence="3">The sequence shown here is derived from an EMBL/GenBank/DDBJ whole genome shotgun (WGS) entry which is preliminary data.</text>
</comment>
<keyword evidence="1" id="KW-0812">Transmembrane</keyword>
<dbReference type="OrthoDB" id="2212559at2"/>
<organism evidence="3 4">
    <name type="scientific">Streptococcus bovimastitidis</name>
    <dbReference type="NCBI Taxonomy" id="1856638"/>
    <lineage>
        <taxon>Bacteria</taxon>
        <taxon>Bacillati</taxon>
        <taxon>Bacillota</taxon>
        <taxon>Bacilli</taxon>
        <taxon>Lactobacillales</taxon>
        <taxon>Streptococcaceae</taxon>
        <taxon>Streptococcus</taxon>
    </lineage>
</organism>
<reference evidence="4" key="1">
    <citation type="submission" date="2016-06" db="EMBL/GenBank/DDBJ databases">
        <authorList>
            <person name="de Vries S.P.W."/>
            <person name="Hadjirin N.F."/>
            <person name="Lay E.M."/>
            <person name="Zadoks R.N."/>
            <person name="Peacock S.J."/>
            <person name="Parkhill J."/>
            <person name="Grant A.J."/>
            <person name="Mcdougall S."/>
            <person name="Holmes M.A."/>
        </authorList>
    </citation>
    <scope>NUCLEOTIDE SEQUENCE [LARGE SCALE GENOMIC DNA]</scope>
    <source>
        <strain evidence="4">NZ1587</strain>
    </source>
</reference>
<sequence>MRRVLLVVLSVFFVFTNIESNCVFADEKKQYDIEVNYSYNNNPIYSIQIIAKNYENAKNKLMKGDFKESDFKHFSVSKLKSNYRVENEKVFLNNKLKFGKNLKTSYSEAKDIISELYKTNLDYLDFINDFGPQITLSNPENTKYKFTNKEGNTIGKIEGGLTLFVSSIDTKDFEIKNINSNQKISLGNTDFSSGIFIKTNDKKSKKKLSVDYGETVEYHIPISNKTKLRVDISPNFVIDSVNLPYEKELNFSPYKIGKNGLLENDTELEFSNNIIYYNSSENTAEEQKQVIEKELSKFQSIYRYNFDFKNIDKKFLIIKGHVVSNTNYQIKAQRNLDANNLNKSQEKLNIENSRYKQGILVSDGQKYYFTPYLTSYKVNFAMFNSNSNKLYYGGNYILGRIDENNQIGIYSGSKYGKPKWSPTKNTNDFSKHFIKKYLRNRNNYFQIRGGSRYTMDGLTQKFELNKKIWDYNIKEQRKISKSLFTIEGLSSNYKYFLLQTKVPKGYELRSERIDFIANINSKSYAQYLNYEINGQILDFEYGQNEYNAIPLNKKNKKINTPVNPYILLALGLLIVLFIYLFTVFLLINPKNKSNEK</sequence>
<evidence type="ECO:0000256" key="1">
    <source>
        <dbReference type="SAM" id="Phobius"/>
    </source>
</evidence>
<dbReference type="EMBL" id="LZDD01000001">
    <property type="protein sequence ID" value="OJF72652.1"/>
    <property type="molecule type" value="Genomic_DNA"/>
</dbReference>